<keyword evidence="1" id="KW-0808">Transferase</keyword>
<dbReference type="EMBL" id="JACHDO010000001">
    <property type="protein sequence ID" value="MBB5490824.1"/>
    <property type="molecule type" value="Genomic_DNA"/>
</dbReference>
<dbReference type="GO" id="GO:0004674">
    <property type="term" value="F:protein serine/threonine kinase activity"/>
    <property type="evidence" value="ECO:0007669"/>
    <property type="project" value="UniProtKB-KW"/>
</dbReference>
<dbReference type="CDD" id="cd16936">
    <property type="entry name" value="HATPase_RsbW-like"/>
    <property type="match status" value="1"/>
</dbReference>
<organism evidence="3 4">
    <name type="scientific">Nocardiopsis metallicus</name>
    <dbReference type="NCBI Taxonomy" id="179819"/>
    <lineage>
        <taxon>Bacteria</taxon>
        <taxon>Bacillati</taxon>
        <taxon>Actinomycetota</taxon>
        <taxon>Actinomycetes</taxon>
        <taxon>Streptosporangiales</taxon>
        <taxon>Nocardiopsidaceae</taxon>
        <taxon>Nocardiopsis</taxon>
    </lineage>
</organism>
<evidence type="ECO:0000313" key="3">
    <source>
        <dbReference type="EMBL" id="MBB5490824.1"/>
    </source>
</evidence>
<dbReference type="InterPro" id="IPR003594">
    <property type="entry name" value="HATPase_dom"/>
</dbReference>
<feature type="domain" description="Histidine kinase/HSP90-like ATPase" evidence="2">
    <location>
        <begin position="29"/>
        <end position="144"/>
    </location>
</feature>
<dbReference type="Gene3D" id="3.30.565.10">
    <property type="entry name" value="Histidine kinase-like ATPase, C-terminal domain"/>
    <property type="match status" value="1"/>
</dbReference>
<dbReference type="SUPFAM" id="SSF55874">
    <property type="entry name" value="ATPase domain of HSP90 chaperone/DNA topoisomerase II/histidine kinase"/>
    <property type="match status" value="1"/>
</dbReference>
<dbReference type="RefSeq" id="WP_184364452.1">
    <property type="nucleotide sequence ID" value="NZ_BAAAKM010000042.1"/>
</dbReference>
<dbReference type="AlphaFoldDB" id="A0A840W4B1"/>
<comment type="caution">
    <text evidence="3">The sequence shown here is derived from an EMBL/GenBank/DDBJ whole genome shotgun (WGS) entry which is preliminary data.</text>
</comment>
<gene>
    <name evidence="3" type="ORF">HNR07_001961</name>
</gene>
<dbReference type="InterPro" id="IPR036890">
    <property type="entry name" value="HATPase_C_sf"/>
</dbReference>
<evidence type="ECO:0000313" key="4">
    <source>
        <dbReference type="Proteomes" id="UP000579647"/>
    </source>
</evidence>
<dbReference type="PANTHER" id="PTHR35526">
    <property type="entry name" value="ANTI-SIGMA-F FACTOR RSBW-RELATED"/>
    <property type="match status" value="1"/>
</dbReference>
<name>A0A840W4B1_9ACTN</name>
<dbReference type="InterPro" id="IPR050267">
    <property type="entry name" value="Anti-sigma-factor_SerPK"/>
</dbReference>
<dbReference type="Proteomes" id="UP000579647">
    <property type="component" value="Unassembled WGS sequence"/>
</dbReference>
<proteinExistence type="predicted"/>
<dbReference type="PANTHER" id="PTHR35526:SF3">
    <property type="entry name" value="ANTI-SIGMA-F FACTOR RSBW"/>
    <property type="match status" value="1"/>
</dbReference>
<keyword evidence="1" id="KW-0723">Serine/threonine-protein kinase</keyword>
<sequence length="174" mass="19160">MSSVPYVRAPFHTPTPPFAGRRWSSRVYPGDLAQTSWVRSDLAADLHRLAGLPAETSENMVLCASEMFANAVDHSRSGQDPDGRVIRTLHMPTASTVQVAVVDDGTRTDADASARPEIPEHTLEEWAQAERGRGLLLIHHLADRWGTRAVLDFPFCDALGTVTWAEFSLPELTQ</sequence>
<reference evidence="3 4" key="1">
    <citation type="submission" date="2020-08" db="EMBL/GenBank/DDBJ databases">
        <title>Sequencing the genomes of 1000 actinobacteria strains.</title>
        <authorList>
            <person name="Klenk H.-P."/>
        </authorList>
    </citation>
    <scope>NUCLEOTIDE SEQUENCE [LARGE SCALE GENOMIC DNA]</scope>
    <source>
        <strain evidence="3 4">DSM 44598</strain>
    </source>
</reference>
<dbReference type="Pfam" id="PF13581">
    <property type="entry name" value="HATPase_c_2"/>
    <property type="match status" value="1"/>
</dbReference>
<accession>A0A840W4B1</accession>
<keyword evidence="4" id="KW-1185">Reference proteome</keyword>
<evidence type="ECO:0000256" key="1">
    <source>
        <dbReference type="ARBA" id="ARBA00022527"/>
    </source>
</evidence>
<keyword evidence="1" id="KW-0418">Kinase</keyword>
<protein>
    <submittedName>
        <fullName evidence="3">Anti-sigma regulatory factor (Ser/Thr protein kinase)</fullName>
    </submittedName>
</protein>
<evidence type="ECO:0000259" key="2">
    <source>
        <dbReference type="Pfam" id="PF13581"/>
    </source>
</evidence>